<dbReference type="PROSITE" id="PS00775">
    <property type="entry name" value="GLYCOSYL_HYDROL_F3"/>
    <property type="match status" value="1"/>
</dbReference>
<keyword evidence="7 10" id="KW-0378">Hydrolase</keyword>
<evidence type="ECO:0000256" key="6">
    <source>
        <dbReference type="ARBA" id="ARBA00022764"/>
    </source>
</evidence>
<dbReference type="STRING" id="869213.GCA_000517085_04105"/>
<gene>
    <name evidence="12" type="ORF">JCM21142_93541</name>
</gene>
<dbReference type="eggNOG" id="COG1472">
    <property type="taxonomic scope" value="Bacteria"/>
</dbReference>
<evidence type="ECO:0000313" key="12">
    <source>
        <dbReference type="EMBL" id="GAF04821.1"/>
    </source>
</evidence>
<dbReference type="InterPro" id="IPR036962">
    <property type="entry name" value="Glyco_hydro_3_N_sf"/>
</dbReference>
<dbReference type="InterPro" id="IPR017853">
    <property type="entry name" value="GH"/>
</dbReference>
<comment type="similarity">
    <text evidence="3 10">Belongs to the glycosyl hydrolase 3 family.</text>
</comment>
<keyword evidence="5" id="KW-0732">Signal</keyword>
<evidence type="ECO:0000256" key="1">
    <source>
        <dbReference type="ARBA" id="ARBA00000448"/>
    </source>
</evidence>
<dbReference type="FunFam" id="3.40.50.1700:FF:000004">
    <property type="entry name" value="Periplasmic beta-glucosidase"/>
    <property type="match status" value="1"/>
</dbReference>
<comment type="caution">
    <text evidence="12">The sequence shown here is derived from an EMBL/GenBank/DDBJ whole genome shotgun (WGS) entry which is preliminary data.</text>
</comment>
<evidence type="ECO:0000313" key="13">
    <source>
        <dbReference type="Proteomes" id="UP000019402"/>
    </source>
</evidence>
<dbReference type="NCBIfam" id="NF011678">
    <property type="entry name" value="PRK15098.1"/>
    <property type="match status" value="1"/>
</dbReference>
<dbReference type="SMART" id="SM01217">
    <property type="entry name" value="Fn3_like"/>
    <property type="match status" value="1"/>
</dbReference>
<dbReference type="FunFam" id="2.60.40.10:FF:000495">
    <property type="entry name" value="Periplasmic beta-glucosidase"/>
    <property type="match status" value="1"/>
</dbReference>
<dbReference type="Gene3D" id="3.20.20.300">
    <property type="entry name" value="Glycoside hydrolase, family 3, N-terminal domain"/>
    <property type="match status" value="1"/>
</dbReference>
<dbReference type="AlphaFoldDB" id="W7YJV8"/>
<evidence type="ECO:0000256" key="8">
    <source>
        <dbReference type="ARBA" id="ARBA00023295"/>
    </source>
</evidence>
<dbReference type="Proteomes" id="UP000019402">
    <property type="component" value="Unassembled WGS sequence"/>
</dbReference>
<dbReference type="InterPro" id="IPR019800">
    <property type="entry name" value="Glyco_hydro_3_AS"/>
</dbReference>
<comment type="catalytic activity">
    <reaction evidence="1">
        <text>Hydrolysis of terminal, non-reducing beta-D-glucosyl residues with release of beta-D-glucose.</text>
        <dbReference type="EC" id="3.2.1.21"/>
    </reaction>
</comment>
<dbReference type="InterPro" id="IPR001764">
    <property type="entry name" value="Glyco_hydro_3_N"/>
</dbReference>
<dbReference type="PANTHER" id="PTHR30620">
    <property type="entry name" value="PERIPLASMIC BETA-GLUCOSIDASE-RELATED"/>
    <property type="match status" value="1"/>
</dbReference>
<protein>
    <recommendedName>
        <fullName evidence="9">Periplasmic beta-glucosidase</fullName>
        <ecNumber evidence="4">3.2.1.21</ecNumber>
    </recommendedName>
</protein>
<evidence type="ECO:0000256" key="2">
    <source>
        <dbReference type="ARBA" id="ARBA00004418"/>
    </source>
</evidence>
<dbReference type="InterPro" id="IPR013783">
    <property type="entry name" value="Ig-like_fold"/>
</dbReference>
<accession>W7YJV8</accession>
<sequence>MKQRVLFFLLILICAAACKSQPKDESEESEFVESLLKEMTLEEKVGQLNQFTSRWEMTGPTPDSENAQRLSELLKSGMVGSMLNVVGAEATRNAQKIVVENSRLGIPLIFGYDVIHGQKTIFPIPLAEAASWDPELARLSASIAAKEAAANGLHWTFAPMVDVGRDARWGRVMEGAGEDSYLGAKFAEARVKGFQGDSLNSVLTVAACAKHFAAYAFSESGRDYNAVDIGGESLHNVVLPPFKAAVDAGVATFMNSFNTIDGLPSTANPYLQRELLKGKWGFDGFVVSDWNSVGEMIAHGAAANLKECAEKAITAGCDMDMEGYAYVDYLTELVNNGEVDVKLINDAVLRILRVKYRLGLFEDPYKYCSEEREKNNIYTKEHLEASRRIARESIVLLKNEKKLLPISNKVKSIAVIGPLADDKDTPLGNWRARAENNSAVSLLEGIKKAVAGDVEVNYTKGCDLAIGGRKFSTYLKVNENDRSGFSEAVRFAAQSDVVVMAIGEDAFMSGEGRSVTDLKLKGLQQELFDQVYKVNKNIIIVLMNGRPLVMPEMVEKAPAMIEAWHLGSQAGNAIADILFGKYNPSGKLPISFPRNVGQVPIYYNHKNTGRPLAKYPEDNLWSNYMDSPNSPQFPFGYGLSFTSFEYADLMMDSREIAQDGKLKVKVVVTNTGAVKGKEVVQLYIRDEVATYARPVKELKGFQKIELEPGESKVVEFELTKKELGYFFPDGTYVVEPGNFKVFVGGNSVDVLEGDFSIV</sequence>
<dbReference type="GO" id="GO:0009251">
    <property type="term" value="P:glucan catabolic process"/>
    <property type="evidence" value="ECO:0007669"/>
    <property type="project" value="TreeGrafter"/>
</dbReference>
<reference evidence="12 13" key="1">
    <citation type="journal article" date="2014" name="Genome Announc.">
        <title>Draft Genome Sequence of Cytophaga fermentans JCM 21142T, a Facultative Anaerobe Isolated from Marine Mud.</title>
        <authorList>
            <person name="Starns D."/>
            <person name="Oshima K."/>
            <person name="Suda W."/>
            <person name="Iino T."/>
            <person name="Yuki M."/>
            <person name="Inoue J."/>
            <person name="Kitamura K."/>
            <person name="Iida T."/>
            <person name="Darby A."/>
            <person name="Hattori M."/>
            <person name="Ohkuma M."/>
        </authorList>
    </citation>
    <scope>NUCLEOTIDE SEQUENCE [LARGE SCALE GENOMIC DNA]</scope>
    <source>
        <strain evidence="12 13">JCM 21142</strain>
    </source>
</reference>
<evidence type="ECO:0000256" key="4">
    <source>
        <dbReference type="ARBA" id="ARBA00012744"/>
    </source>
</evidence>
<dbReference type="GO" id="GO:0042597">
    <property type="term" value="C:periplasmic space"/>
    <property type="evidence" value="ECO:0007669"/>
    <property type="project" value="UniProtKB-SubCell"/>
</dbReference>
<dbReference type="InterPro" id="IPR002772">
    <property type="entry name" value="Glyco_hydro_3_C"/>
</dbReference>
<dbReference type="OrthoDB" id="9805821at2"/>
<comment type="subcellular location">
    <subcellularLocation>
        <location evidence="2">Periplasm</location>
    </subcellularLocation>
</comment>
<dbReference type="FunFam" id="3.20.20.300:FF:000005">
    <property type="entry name" value="Periplasmic beta-glucosidase"/>
    <property type="match status" value="1"/>
</dbReference>
<dbReference type="SUPFAM" id="SSF52279">
    <property type="entry name" value="Beta-D-glucan exohydrolase, C-terminal domain"/>
    <property type="match status" value="1"/>
</dbReference>
<dbReference type="SUPFAM" id="SSF51445">
    <property type="entry name" value="(Trans)glycosidases"/>
    <property type="match status" value="1"/>
</dbReference>
<evidence type="ECO:0000256" key="7">
    <source>
        <dbReference type="ARBA" id="ARBA00022801"/>
    </source>
</evidence>
<evidence type="ECO:0000259" key="11">
    <source>
        <dbReference type="SMART" id="SM01217"/>
    </source>
</evidence>
<name>W7YJV8_9BACT</name>
<keyword evidence="6" id="KW-0574">Periplasm</keyword>
<dbReference type="EC" id="3.2.1.21" evidence="4"/>
<dbReference type="PANTHER" id="PTHR30620:SF16">
    <property type="entry name" value="LYSOSOMAL BETA GLUCOSIDASE"/>
    <property type="match status" value="1"/>
</dbReference>
<dbReference type="Pfam" id="PF14310">
    <property type="entry name" value="Fn3-like"/>
    <property type="match status" value="1"/>
</dbReference>
<dbReference type="RefSeq" id="WP_027473398.1">
    <property type="nucleotide sequence ID" value="NZ_BAMD01000057.1"/>
</dbReference>
<dbReference type="Pfam" id="PF01915">
    <property type="entry name" value="Glyco_hydro_3_C"/>
    <property type="match status" value="1"/>
</dbReference>
<dbReference type="Pfam" id="PF00933">
    <property type="entry name" value="Glyco_hydro_3"/>
    <property type="match status" value="1"/>
</dbReference>
<organism evidence="12 13">
    <name type="scientific">Saccharicrinis fermentans DSM 9555 = JCM 21142</name>
    <dbReference type="NCBI Taxonomy" id="869213"/>
    <lineage>
        <taxon>Bacteria</taxon>
        <taxon>Pseudomonadati</taxon>
        <taxon>Bacteroidota</taxon>
        <taxon>Bacteroidia</taxon>
        <taxon>Marinilabiliales</taxon>
        <taxon>Marinilabiliaceae</taxon>
        <taxon>Saccharicrinis</taxon>
    </lineage>
</organism>
<proteinExistence type="inferred from homology"/>
<keyword evidence="8 10" id="KW-0326">Glycosidase</keyword>
<dbReference type="PRINTS" id="PR00133">
    <property type="entry name" value="GLHYDRLASE3"/>
</dbReference>
<dbReference type="GO" id="GO:0008422">
    <property type="term" value="F:beta-glucosidase activity"/>
    <property type="evidence" value="ECO:0007669"/>
    <property type="project" value="UniProtKB-EC"/>
</dbReference>
<evidence type="ECO:0000256" key="9">
    <source>
        <dbReference type="ARBA" id="ARBA00067498"/>
    </source>
</evidence>
<dbReference type="InterPro" id="IPR036881">
    <property type="entry name" value="Glyco_hydro_3_C_sf"/>
</dbReference>
<dbReference type="EMBL" id="BAMD01000057">
    <property type="protein sequence ID" value="GAF04821.1"/>
    <property type="molecule type" value="Genomic_DNA"/>
</dbReference>
<feature type="domain" description="Fibronectin type III-like" evidence="11">
    <location>
        <begin position="678"/>
        <end position="747"/>
    </location>
</feature>
<evidence type="ECO:0000256" key="10">
    <source>
        <dbReference type="RuleBase" id="RU361161"/>
    </source>
</evidence>
<evidence type="ECO:0000256" key="3">
    <source>
        <dbReference type="ARBA" id="ARBA00005336"/>
    </source>
</evidence>
<dbReference type="Gene3D" id="2.60.40.10">
    <property type="entry name" value="Immunoglobulins"/>
    <property type="match status" value="1"/>
</dbReference>
<keyword evidence="13" id="KW-1185">Reference proteome</keyword>
<evidence type="ECO:0000256" key="5">
    <source>
        <dbReference type="ARBA" id="ARBA00022729"/>
    </source>
</evidence>
<dbReference type="InterPro" id="IPR026891">
    <property type="entry name" value="Fn3-like"/>
</dbReference>
<dbReference type="InterPro" id="IPR051915">
    <property type="entry name" value="Cellulose_Degrad_GH3"/>
</dbReference>
<dbReference type="Gene3D" id="3.40.50.1700">
    <property type="entry name" value="Glycoside hydrolase family 3 C-terminal domain"/>
    <property type="match status" value="1"/>
</dbReference>